<evidence type="ECO:0000256" key="2">
    <source>
        <dbReference type="ARBA" id="ARBA00009124"/>
    </source>
</evidence>
<dbReference type="FunFam" id="2.30.30.770:FF:000001">
    <property type="entry name" value="60S ribosomal protein L27"/>
    <property type="match status" value="1"/>
</dbReference>
<evidence type="ECO:0000256" key="7">
    <source>
        <dbReference type="ARBA" id="ARBA00022980"/>
    </source>
</evidence>
<gene>
    <name evidence="13" type="ORF">JR316_009128</name>
</gene>
<feature type="region of interest" description="Disordered" evidence="11">
    <location>
        <begin position="42"/>
        <end position="67"/>
    </location>
</feature>
<evidence type="ECO:0000313" key="13">
    <source>
        <dbReference type="EMBL" id="KAG5165548.1"/>
    </source>
</evidence>
<keyword evidence="5" id="KW-0964">Secreted</keyword>
<evidence type="ECO:0000256" key="6">
    <source>
        <dbReference type="ARBA" id="ARBA00022729"/>
    </source>
</evidence>
<feature type="chain" id="PRO_5034802205" description="60S ribosomal protein L27" evidence="12">
    <location>
        <begin position="20"/>
        <end position="289"/>
    </location>
</feature>
<dbReference type="InterPro" id="IPR018262">
    <property type="entry name" value="Ribosomal_eL27_CS"/>
</dbReference>
<accession>A0A8H7XRL6</accession>
<sequence length="289" mass="31385">MKFSFAIALFASAIATVAASPYPPPPPRDVVAETNAYRFARGLPPRSPMRRATPVQAARRSKPSGVSGSCNTGSVQCCQSTQKADKSLVGLLGALIGGVVPLGTTIGHNCSPLSVGGIGGNSCSQQPVCCDSNHFNGLINIGCTPKLVVGVIKMVKVYKPGKVAIVLQGRHAGKKVVVIKQVDEGSKDRNYPHAIVAGIERYPRKVTRRMGQKKLAHRSKVKPFIKVINYSHLFPTRYALELEGLKGSVTVDTFKEPTQREDAKKNVKKLLEDRYTSGKNKWFFQPLRF</sequence>
<dbReference type="CDD" id="cd23507">
    <property type="entry name" value="hydrophobin_I"/>
    <property type="match status" value="1"/>
</dbReference>
<dbReference type="InterPro" id="IPR019778">
    <property type="entry name" value="Class_I_Hydrophobin_CS"/>
</dbReference>
<dbReference type="InterPro" id="IPR038655">
    <property type="entry name" value="Ribosomal_eL27_sf"/>
</dbReference>
<evidence type="ECO:0000256" key="12">
    <source>
        <dbReference type="SAM" id="SignalP"/>
    </source>
</evidence>
<dbReference type="InterPro" id="IPR001141">
    <property type="entry name" value="Ribosomal_eL27"/>
</dbReference>
<dbReference type="GO" id="GO:0009277">
    <property type="term" value="C:fungal-type cell wall"/>
    <property type="evidence" value="ECO:0007669"/>
    <property type="project" value="InterPro"/>
</dbReference>
<dbReference type="GO" id="GO:0006412">
    <property type="term" value="P:translation"/>
    <property type="evidence" value="ECO:0007669"/>
    <property type="project" value="InterPro"/>
</dbReference>
<evidence type="ECO:0000256" key="5">
    <source>
        <dbReference type="ARBA" id="ARBA00022525"/>
    </source>
</evidence>
<keyword evidence="7 10" id="KW-0689">Ribosomal protein</keyword>
<keyword evidence="8" id="KW-1015">Disulfide bond</keyword>
<comment type="subcellular location">
    <subcellularLocation>
        <location evidence="1">Secreted</location>
        <location evidence="1">Cell wall</location>
    </subcellularLocation>
</comment>
<dbReference type="InterPro" id="IPR008991">
    <property type="entry name" value="Translation_prot_SH3-like_sf"/>
</dbReference>
<dbReference type="PROSITE" id="PS01107">
    <property type="entry name" value="RIBOSOMAL_L27E"/>
    <property type="match status" value="1"/>
</dbReference>
<evidence type="ECO:0000256" key="8">
    <source>
        <dbReference type="ARBA" id="ARBA00023157"/>
    </source>
</evidence>
<reference evidence="13" key="1">
    <citation type="submission" date="2021-02" db="EMBL/GenBank/DDBJ databases">
        <title>Psilocybe cubensis genome.</title>
        <authorList>
            <person name="Mckernan K.J."/>
            <person name="Crawford S."/>
            <person name="Trippe A."/>
            <person name="Kane L.T."/>
            <person name="Mclaughlin S."/>
        </authorList>
    </citation>
    <scope>NUCLEOTIDE SEQUENCE [LARGE SCALE GENOMIC DNA]</scope>
    <source>
        <strain evidence="13">MGC-MH-2018</strain>
    </source>
</reference>
<keyword evidence="4" id="KW-0134">Cell wall</keyword>
<keyword evidence="6 12" id="KW-0732">Signal</keyword>
<dbReference type="AlphaFoldDB" id="A0A8H7XRL6"/>
<dbReference type="GO" id="GO:0005840">
    <property type="term" value="C:ribosome"/>
    <property type="evidence" value="ECO:0007669"/>
    <property type="project" value="UniProtKB-KW"/>
</dbReference>
<comment type="caution">
    <text evidence="13">The sequence shown here is derived from an EMBL/GenBank/DDBJ whole genome shotgun (WGS) entry which is preliminary data.</text>
</comment>
<evidence type="ECO:0000256" key="4">
    <source>
        <dbReference type="ARBA" id="ARBA00022512"/>
    </source>
</evidence>
<dbReference type="SMART" id="SM00075">
    <property type="entry name" value="HYDRO"/>
    <property type="match status" value="1"/>
</dbReference>
<dbReference type="OrthoDB" id="2365484at2759"/>
<dbReference type="InterPro" id="IPR041991">
    <property type="entry name" value="Ribosomal_eL27_KOW"/>
</dbReference>
<dbReference type="Pfam" id="PF01777">
    <property type="entry name" value="Ribosomal_L27e"/>
    <property type="match status" value="1"/>
</dbReference>
<name>A0A8H7XRL6_PSICU</name>
<evidence type="ECO:0000256" key="11">
    <source>
        <dbReference type="SAM" id="MobiDB-lite"/>
    </source>
</evidence>
<comment type="similarity">
    <text evidence="2 10">Belongs to the eukaryotic ribosomal protein eL27 family.</text>
</comment>
<evidence type="ECO:0000256" key="10">
    <source>
        <dbReference type="RuleBase" id="RU000575"/>
    </source>
</evidence>
<dbReference type="GO" id="GO:0003735">
    <property type="term" value="F:structural constituent of ribosome"/>
    <property type="evidence" value="ECO:0007669"/>
    <property type="project" value="InterPro"/>
</dbReference>
<protein>
    <recommendedName>
        <fullName evidence="10">60S ribosomal protein L27</fullName>
    </recommendedName>
</protein>
<evidence type="ECO:0000256" key="3">
    <source>
        <dbReference type="ARBA" id="ARBA00010446"/>
    </source>
</evidence>
<dbReference type="GO" id="GO:1990904">
    <property type="term" value="C:ribonucleoprotein complex"/>
    <property type="evidence" value="ECO:0007669"/>
    <property type="project" value="UniProtKB-KW"/>
</dbReference>
<feature type="signal peptide" evidence="12">
    <location>
        <begin position="1"/>
        <end position="19"/>
    </location>
</feature>
<evidence type="ECO:0000256" key="1">
    <source>
        <dbReference type="ARBA" id="ARBA00004191"/>
    </source>
</evidence>
<dbReference type="EMBL" id="JAFIQS010000009">
    <property type="protein sequence ID" value="KAG5165548.1"/>
    <property type="molecule type" value="Genomic_DNA"/>
</dbReference>
<dbReference type="Pfam" id="PF01185">
    <property type="entry name" value="Hydrophobin"/>
    <property type="match status" value="1"/>
</dbReference>
<keyword evidence="9 10" id="KW-0687">Ribonucleoprotein</keyword>
<dbReference type="InterPro" id="IPR001338">
    <property type="entry name" value="Class_I_Hydrophobin"/>
</dbReference>
<comment type="similarity">
    <text evidence="3">Belongs to the fungal hydrophobin family.</text>
</comment>
<dbReference type="PANTHER" id="PTHR10497">
    <property type="entry name" value="60S RIBOSOMAL PROTEIN L27"/>
    <property type="match status" value="1"/>
</dbReference>
<organism evidence="13">
    <name type="scientific">Psilocybe cubensis</name>
    <name type="common">Psychedelic mushroom</name>
    <name type="synonym">Stropharia cubensis</name>
    <dbReference type="NCBI Taxonomy" id="181762"/>
    <lineage>
        <taxon>Eukaryota</taxon>
        <taxon>Fungi</taxon>
        <taxon>Dikarya</taxon>
        <taxon>Basidiomycota</taxon>
        <taxon>Agaricomycotina</taxon>
        <taxon>Agaricomycetes</taxon>
        <taxon>Agaricomycetidae</taxon>
        <taxon>Agaricales</taxon>
        <taxon>Agaricineae</taxon>
        <taxon>Strophariaceae</taxon>
        <taxon>Psilocybe</taxon>
    </lineage>
</organism>
<dbReference type="PROSITE" id="PS00956">
    <property type="entry name" value="HYDROPHOBIN"/>
    <property type="match status" value="1"/>
</dbReference>
<proteinExistence type="inferred from homology"/>
<dbReference type="CDD" id="cd06090">
    <property type="entry name" value="KOW_RPL27"/>
    <property type="match status" value="1"/>
</dbReference>
<dbReference type="GO" id="GO:0005199">
    <property type="term" value="F:structural constituent of cell wall"/>
    <property type="evidence" value="ECO:0007669"/>
    <property type="project" value="InterPro"/>
</dbReference>
<evidence type="ECO:0000256" key="9">
    <source>
        <dbReference type="ARBA" id="ARBA00023274"/>
    </source>
</evidence>
<dbReference type="SUPFAM" id="SSF50104">
    <property type="entry name" value="Translation proteins SH3-like domain"/>
    <property type="match status" value="1"/>
</dbReference>
<dbReference type="Gene3D" id="2.30.30.770">
    <property type="match status" value="1"/>
</dbReference>